<evidence type="ECO:0000313" key="2">
    <source>
        <dbReference type="EMBL" id="WMV19223.1"/>
    </source>
</evidence>
<accession>A0AAF0TKM9</accession>
<keyword evidence="3" id="KW-1185">Reference proteome</keyword>
<dbReference type="AlphaFoldDB" id="A0AAF0TKM9"/>
<name>A0AAF0TKM9_SOLVR</name>
<evidence type="ECO:0000313" key="3">
    <source>
        <dbReference type="Proteomes" id="UP001234989"/>
    </source>
</evidence>
<sequence length="245" mass="28366">MPGLGKNYSGQEVYGNNLVASHFNVRAWCTVSQKYNKSKALQGILQQVTILGKKKVRPTLLKSYEDHYTIKESRNSIYQNGSWQHNGTTARNIGTVKAETCTSNTLEKFSNLQHFDCIIQEQRDPPTHGDWFPKFHVLNKLELLIARYYKSDVYDSELIPPSNEYHFPTSLKELQLYSFPVRPALLSAIMALPKLEILEFMISNFIENKWDASEDIYQSLKTLTLRVVNLSKWQVDRETFPKLEE</sequence>
<evidence type="ECO:0000259" key="1">
    <source>
        <dbReference type="Pfam" id="PF00931"/>
    </source>
</evidence>
<dbReference type="PANTHER" id="PTHR15140">
    <property type="entry name" value="TUBULIN-SPECIFIC CHAPERONE E"/>
    <property type="match status" value="1"/>
</dbReference>
<feature type="domain" description="NB-ARC" evidence="1">
    <location>
        <begin position="1"/>
        <end position="49"/>
    </location>
</feature>
<protein>
    <recommendedName>
        <fullName evidence="1">NB-ARC domain-containing protein</fullName>
    </recommendedName>
</protein>
<organism evidence="2 3">
    <name type="scientific">Solanum verrucosum</name>
    <dbReference type="NCBI Taxonomy" id="315347"/>
    <lineage>
        <taxon>Eukaryota</taxon>
        <taxon>Viridiplantae</taxon>
        <taxon>Streptophyta</taxon>
        <taxon>Embryophyta</taxon>
        <taxon>Tracheophyta</taxon>
        <taxon>Spermatophyta</taxon>
        <taxon>Magnoliopsida</taxon>
        <taxon>eudicotyledons</taxon>
        <taxon>Gunneridae</taxon>
        <taxon>Pentapetalae</taxon>
        <taxon>asterids</taxon>
        <taxon>lamiids</taxon>
        <taxon>Solanales</taxon>
        <taxon>Solanaceae</taxon>
        <taxon>Solanoideae</taxon>
        <taxon>Solaneae</taxon>
        <taxon>Solanum</taxon>
    </lineage>
</organism>
<dbReference type="InterPro" id="IPR027417">
    <property type="entry name" value="P-loop_NTPase"/>
</dbReference>
<gene>
    <name evidence="2" type="ORF">MTR67_012608</name>
</gene>
<dbReference type="PANTHER" id="PTHR15140:SF53">
    <property type="entry name" value="NB-ARC DOMAIN-CONTAINING PROTEIN"/>
    <property type="match status" value="1"/>
</dbReference>
<dbReference type="InterPro" id="IPR002182">
    <property type="entry name" value="NB-ARC"/>
</dbReference>
<dbReference type="GO" id="GO:0043531">
    <property type="term" value="F:ADP binding"/>
    <property type="evidence" value="ECO:0007669"/>
    <property type="project" value="InterPro"/>
</dbReference>
<proteinExistence type="predicted"/>
<reference evidence="2" key="1">
    <citation type="submission" date="2023-08" db="EMBL/GenBank/DDBJ databases">
        <title>A de novo genome assembly of Solanum verrucosum Schlechtendal, a Mexican diploid species geographically isolated from the other diploid A-genome species in potato relatives.</title>
        <authorList>
            <person name="Hosaka K."/>
        </authorList>
    </citation>
    <scope>NUCLEOTIDE SEQUENCE</scope>
    <source>
        <tissue evidence="2">Young leaves</tissue>
    </source>
</reference>
<dbReference type="EMBL" id="CP133614">
    <property type="protein sequence ID" value="WMV19223.1"/>
    <property type="molecule type" value="Genomic_DNA"/>
</dbReference>
<dbReference type="Proteomes" id="UP001234989">
    <property type="component" value="Chromosome 3"/>
</dbReference>
<dbReference type="Gene3D" id="3.40.50.300">
    <property type="entry name" value="P-loop containing nucleotide triphosphate hydrolases"/>
    <property type="match status" value="1"/>
</dbReference>
<dbReference type="Pfam" id="PF00931">
    <property type="entry name" value="NB-ARC"/>
    <property type="match status" value="1"/>
</dbReference>